<keyword evidence="2" id="KW-0812">Transmembrane</keyword>
<evidence type="ECO:0000256" key="1">
    <source>
        <dbReference type="SAM" id="MobiDB-lite"/>
    </source>
</evidence>
<feature type="transmembrane region" description="Helical" evidence="2">
    <location>
        <begin position="187"/>
        <end position="205"/>
    </location>
</feature>
<keyword evidence="2" id="KW-1133">Transmembrane helix</keyword>
<sequence length="236" mass="25231">MSKASYEPITVEVKGTLEVVLRLMRGERATPHVGSIYNLTAERCWPPSQESAHVCEVERVRLDVSRPRTWYCPRGKHSADGQPVAGSVWVIDHGVSSRPPVEDSTQPVAFSRHPVDDSRQPVEGSRLPVAYSISANSKGTSPVAEAGSSNSTATHEAVSGGGVSAYPIATAFHSESRRARRAARLELPFLLVPAVLALLSLPGLAPVAHSMRPLVVVIRRPCVLHPLGLGGFIGGK</sequence>
<accession>A0A9P5K080</accession>
<reference evidence="3" key="2">
    <citation type="journal article" date="2020" name="Nat. Commun.">
        <title>Large-scale genome sequencing of mycorrhizal fungi provides insights into the early evolution of symbiotic traits.</title>
        <authorList>
            <person name="Miyauchi S."/>
            <person name="Kiss E."/>
            <person name="Kuo A."/>
            <person name="Drula E."/>
            <person name="Kohler A."/>
            <person name="Sanchez-Garcia M."/>
            <person name="Morin E."/>
            <person name="Andreopoulos B."/>
            <person name="Barry K.W."/>
            <person name="Bonito G."/>
            <person name="Buee M."/>
            <person name="Carver A."/>
            <person name="Chen C."/>
            <person name="Cichocki N."/>
            <person name="Clum A."/>
            <person name="Culley D."/>
            <person name="Crous P.W."/>
            <person name="Fauchery L."/>
            <person name="Girlanda M."/>
            <person name="Hayes R.D."/>
            <person name="Keri Z."/>
            <person name="LaButti K."/>
            <person name="Lipzen A."/>
            <person name="Lombard V."/>
            <person name="Magnuson J."/>
            <person name="Maillard F."/>
            <person name="Murat C."/>
            <person name="Nolan M."/>
            <person name="Ohm R.A."/>
            <person name="Pangilinan J."/>
            <person name="Pereira M.F."/>
            <person name="Perotto S."/>
            <person name="Peter M."/>
            <person name="Pfister S."/>
            <person name="Riley R."/>
            <person name="Sitrit Y."/>
            <person name="Stielow J.B."/>
            <person name="Szollosi G."/>
            <person name="Zifcakova L."/>
            <person name="Stursova M."/>
            <person name="Spatafora J.W."/>
            <person name="Tedersoo L."/>
            <person name="Vaario L.M."/>
            <person name="Yamada A."/>
            <person name="Yan M."/>
            <person name="Wang P."/>
            <person name="Xu J."/>
            <person name="Bruns T."/>
            <person name="Baldrian P."/>
            <person name="Vilgalys R."/>
            <person name="Dunand C."/>
            <person name="Henrissat B."/>
            <person name="Grigoriev I.V."/>
            <person name="Hibbett D."/>
            <person name="Nagy L.G."/>
            <person name="Martin F.M."/>
        </authorList>
    </citation>
    <scope>NUCLEOTIDE SEQUENCE</scope>
    <source>
        <strain evidence="3">Prilba</strain>
    </source>
</reference>
<dbReference type="EMBL" id="WHVB01000018">
    <property type="protein sequence ID" value="KAF8473719.1"/>
    <property type="molecule type" value="Genomic_DNA"/>
</dbReference>
<gene>
    <name evidence="3" type="ORF">DFH94DRAFT_684340</name>
</gene>
<keyword evidence="2" id="KW-0472">Membrane</keyword>
<dbReference type="AlphaFoldDB" id="A0A9P5K080"/>
<protein>
    <submittedName>
        <fullName evidence="3">Uncharacterized protein</fullName>
    </submittedName>
</protein>
<feature type="region of interest" description="Disordered" evidence="1">
    <location>
        <begin position="96"/>
        <end position="123"/>
    </location>
</feature>
<dbReference type="Proteomes" id="UP000759537">
    <property type="component" value="Unassembled WGS sequence"/>
</dbReference>
<evidence type="ECO:0000313" key="4">
    <source>
        <dbReference type="Proteomes" id="UP000759537"/>
    </source>
</evidence>
<reference evidence="3" key="1">
    <citation type="submission" date="2019-10" db="EMBL/GenBank/DDBJ databases">
        <authorList>
            <consortium name="DOE Joint Genome Institute"/>
            <person name="Kuo A."/>
            <person name="Miyauchi S."/>
            <person name="Kiss E."/>
            <person name="Drula E."/>
            <person name="Kohler A."/>
            <person name="Sanchez-Garcia M."/>
            <person name="Andreopoulos B."/>
            <person name="Barry K.W."/>
            <person name="Bonito G."/>
            <person name="Buee M."/>
            <person name="Carver A."/>
            <person name="Chen C."/>
            <person name="Cichocki N."/>
            <person name="Clum A."/>
            <person name="Culley D."/>
            <person name="Crous P.W."/>
            <person name="Fauchery L."/>
            <person name="Girlanda M."/>
            <person name="Hayes R."/>
            <person name="Keri Z."/>
            <person name="LaButti K."/>
            <person name="Lipzen A."/>
            <person name="Lombard V."/>
            <person name="Magnuson J."/>
            <person name="Maillard F."/>
            <person name="Morin E."/>
            <person name="Murat C."/>
            <person name="Nolan M."/>
            <person name="Ohm R."/>
            <person name="Pangilinan J."/>
            <person name="Pereira M."/>
            <person name="Perotto S."/>
            <person name="Peter M."/>
            <person name="Riley R."/>
            <person name="Sitrit Y."/>
            <person name="Stielow B."/>
            <person name="Szollosi G."/>
            <person name="Zifcakova L."/>
            <person name="Stursova M."/>
            <person name="Spatafora J.W."/>
            <person name="Tedersoo L."/>
            <person name="Vaario L.-M."/>
            <person name="Yamada A."/>
            <person name="Yan M."/>
            <person name="Wang P."/>
            <person name="Xu J."/>
            <person name="Bruns T."/>
            <person name="Baldrian P."/>
            <person name="Vilgalys R."/>
            <person name="Henrissat B."/>
            <person name="Grigoriev I.V."/>
            <person name="Hibbett D."/>
            <person name="Nagy L.G."/>
            <person name="Martin F.M."/>
        </authorList>
    </citation>
    <scope>NUCLEOTIDE SEQUENCE</scope>
    <source>
        <strain evidence="3">Prilba</strain>
    </source>
</reference>
<feature type="region of interest" description="Disordered" evidence="1">
    <location>
        <begin position="137"/>
        <end position="159"/>
    </location>
</feature>
<comment type="caution">
    <text evidence="3">The sequence shown here is derived from an EMBL/GenBank/DDBJ whole genome shotgun (WGS) entry which is preliminary data.</text>
</comment>
<evidence type="ECO:0000313" key="3">
    <source>
        <dbReference type="EMBL" id="KAF8473719.1"/>
    </source>
</evidence>
<name>A0A9P5K080_9AGAM</name>
<keyword evidence="4" id="KW-1185">Reference proteome</keyword>
<evidence type="ECO:0000256" key="2">
    <source>
        <dbReference type="SAM" id="Phobius"/>
    </source>
</evidence>
<proteinExistence type="predicted"/>
<organism evidence="3 4">
    <name type="scientific">Russula ochroleuca</name>
    <dbReference type="NCBI Taxonomy" id="152965"/>
    <lineage>
        <taxon>Eukaryota</taxon>
        <taxon>Fungi</taxon>
        <taxon>Dikarya</taxon>
        <taxon>Basidiomycota</taxon>
        <taxon>Agaricomycotina</taxon>
        <taxon>Agaricomycetes</taxon>
        <taxon>Russulales</taxon>
        <taxon>Russulaceae</taxon>
        <taxon>Russula</taxon>
    </lineage>
</organism>